<dbReference type="InterPro" id="IPR055438">
    <property type="entry name" value="AstE_AspA_cat"/>
</dbReference>
<keyword evidence="7" id="KW-1185">Reference proteome</keyword>
<keyword evidence="4" id="KW-0862">Zinc</keyword>
<name>A0A1U9MEU2_9HYPH</name>
<gene>
    <name evidence="6" type="ORF">BBC0122_000890</name>
</gene>
<dbReference type="KEGG" id="bapi:BBC0122_000890"/>
<proteinExistence type="predicted"/>
<dbReference type="InterPro" id="IPR050178">
    <property type="entry name" value="AspA/AstE_fam"/>
</dbReference>
<dbReference type="AlphaFoldDB" id="A0A1U9MEU2"/>
<sequence>MNTNLEQYPIELPFPDLSAWKQGNCGVDYVYQFKSGHPGKHAMIMSLIHGNEISGALVVDKLLRDKFKPERGTLTLGFANVAAYEAFSPDAPDATRFLDEDMNRVWSEEALDGSRDSLELRRARALRPVVDQVDLLLDLHSMHESDPAIMMGGYLKKGEDLARQVGVPEYIVMDKGHKAGKRLRDYGDFGNPQSRKAAILFESGQHFEKQAYPAALDVAARFLMVAGIADRKTVEHYLLPTAPQQQKLVDITEAVTIKTDNFRFSDNFKGMQLIGKAGTIIAYDGDEEIKTPYDNCILVQPSMRHARKGNTAVRLGKLVE</sequence>
<evidence type="ECO:0000259" key="5">
    <source>
        <dbReference type="Pfam" id="PF24827"/>
    </source>
</evidence>
<dbReference type="Proteomes" id="UP000189632">
    <property type="component" value="Chromosome"/>
</dbReference>
<dbReference type="EMBL" id="CP015625">
    <property type="protein sequence ID" value="AQT46229.1"/>
    <property type="molecule type" value="Genomic_DNA"/>
</dbReference>
<comment type="cofactor">
    <cofactor evidence="1">
        <name>Zn(2+)</name>
        <dbReference type="ChEBI" id="CHEBI:29105"/>
    </cofactor>
</comment>
<protein>
    <submittedName>
        <fullName evidence="6">Succinylglutamate desuccinylase / Aspartoacylase family protein</fullName>
    </submittedName>
</protein>
<keyword evidence="3" id="KW-0378">Hydrolase</keyword>
<dbReference type="GO" id="GO:0005829">
    <property type="term" value="C:cytosol"/>
    <property type="evidence" value="ECO:0007669"/>
    <property type="project" value="TreeGrafter"/>
</dbReference>
<evidence type="ECO:0000256" key="3">
    <source>
        <dbReference type="ARBA" id="ARBA00022801"/>
    </source>
</evidence>
<reference evidence="6 7" key="1">
    <citation type="submission" date="2016-11" db="EMBL/GenBank/DDBJ databases">
        <title>Comparative genomics of Bartonella apis.</title>
        <authorList>
            <person name="Engel P."/>
        </authorList>
    </citation>
    <scope>NUCLEOTIDE SEQUENCE [LARGE SCALE GENOMIC DNA]</scope>
    <source>
        <strain evidence="6 7">BBC0122</strain>
    </source>
</reference>
<accession>A0A1U9MEU2</accession>
<dbReference type="GO" id="GO:0046872">
    <property type="term" value="F:metal ion binding"/>
    <property type="evidence" value="ECO:0007669"/>
    <property type="project" value="UniProtKB-KW"/>
</dbReference>
<dbReference type="Gene3D" id="3.40.630.10">
    <property type="entry name" value="Zn peptidases"/>
    <property type="match status" value="1"/>
</dbReference>
<evidence type="ECO:0000313" key="6">
    <source>
        <dbReference type="EMBL" id="AQT46229.1"/>
    </source>
</evidence>
<dbReference type="OrthoDB" id="9804204at2"/>
<evidence type="ECO:0000256" key="4">
    <source>
        <dbReference type="ARBA" id="ARBA00022833"/>
    </source>
</evidence>
<evidence type="ECO:0000256" key="1">
    <source>
        <dbReference type="ARBA" id="ARBA00001947"/>
    </source>
</evidence>
<feature type="domain" description="Succinylglutamate desuccinylase/Aspartoacylase catalytic" evidence="5">
    <location>
        <begin position="38"/>
        <end position="152"/>
    </location>
</feature>
<organism evidence="6 7">
    <name type="scientific">Bartonella choladocola</name>
    <dbReference type="NCBI Taxonomy" id="2750995"/>
    <lineage>
        <taxon>Bacteria</taxon>
        <taxon>Pseudomonadati</taxon>
        <taxon>Pseudomonadota</taxon>
        <taxon>Alphaproteobacteria</taxon>
        <taxon>Hyphomicrobiales</taxon>
        <taxon>Bartonellaceae</taxon>
        <taxon>Bartonella</taxon>
    </lineage>
</organism>
<dbReference type="RefSeq" id="WP_077990321.1">
    <property type="nucleotide sequence ID" value="NZ_CP015625.1"/>
</dbReference>
<evidence type="ECO:0000256" key="2">
    <source>
        <dbReference type="ARBA" id="ARBA00022723"/>
    </source>
</evidence>
<dbReference type="SUPFAM" id="SSF53187">
    <property type="entry name" value="Zn-dependent exopeptidases"/>
    <property type="match status" value="1"/>
</dbReference>
<evidence type="ECO:0000313" key="7">
    <source>
        <dbReference type="Proteomes" id="UP000189632"/>
    </source>
</evidence>
<dbReference type="PANTHER" id="PTHR15162">
    <property type="entry name" value="ASPARTOACYLASE"/>
    <property type="match status" value="1"/>
</dbReference>
<keyword evidence="2" id="KW-0479">Metal-binding</keyword>
<dbReference type="PANTHER" id="PTHR15162:SF7">
    <property type="entry name" value="SUCCINYLGLUTAMATE DESUCCINYLASE"/>
    <property type="match status" value="1"/>
</dbReference>
<dbReference type="GO" id="GO:0016788">
    <property type="term" value="F:hydrolase activity, acting on ester bonds"/>
    <property type="evidence" value="ECO:0007669"/>
    <property type="project" value="InterPro"/>
</dbReference>
<dbReference type="Pfam" id="PF24827">
    <property type="entry name" value="AstE_AspA_cat"/>
    <property type="match status" value="1"/>
</dbReference>